<sequence length="246" mass="28523">MTSSGEILEIQEEDKIENLMKKVLVYFCGFWTVLLFPITFFKAVRFVEKYEEAVIKRFGEARQNRPIQTGYCYLIPCTDSFDRVDLRPLKFDFEIKDVLTKDFVSLDVALTFCYQVLNSMVFVNKLPKKMSTKDRLKVAIESALRLVITAKDFDDLQTISQRNGLLKDLKLFLQQTTHAWGISVRKIQFINIQISRETPDYADFNRHIEISRAPSARSGYRNEALRIDVEHPSLPTYDSIIGESLA</sequence>
<dbReference type="EMBL" id="OU015567">
    <property type="protein sequence ID" value="CAG5110970.1"/>
    <property type="molecule type" value="Genomic_DNA"/>
</dbReference>
<keyword evidence="2" id="KW-1133">Transmembrane helix</keyword>
<dbReference type="PANTHER" id="PTHR10264">
    <property type="entry name" value="BAND 7 PROTEIN-RELATED"/>
    <property type="match status" value="1"/>
</dbReference>
<dbReference type="InterPro" id="IPR036013">
    <property type="entry name" value="Band_7/SPFH_dom_sf"/>
</dbReference>
<evidence type="ECO:0000256" key="2">
    <source>
        <dbReference type="SAM" id="Phobius"/>
    </source>
</evidence>
<feature type="transmembrane region" description="Helical" evidence="2">
    <location>
        <begin position="23"/>
        <end position="41"/>
    </location>
</feature>
<protein>
    <submittedName>
        <fullName evidence="4">Oidioi.mRNA.OKI2018_I69.chr2.g5316.t1.cds</fullName>
    </submittedName>
</protein>
<accession>A0ABN7T4C1</accession>
<gene>
    <name evidence="4" type="ORF">OKIOD_LOCUS14081</name>
</gene>
<name>A0ABN7T4C1_OIKDI</name>
<feature type="domain" description="Band 7" evidence="3">
    <location>
        <begin position="42"/>
        <end position="202"/>
    </location>
</feature>
<keyword evidence="2" id="KW-0812">Transmembrane</keyword>
<dbReference type="PANTHER" id="PTHR10264:SF19">
    <property type="entry name" value="AT06885P-RELATED"/>
    <property type="match status" value="1"/>
</dbReference>
<evidence type="ECO:0000313" key="5">
    <source>
        <dbReference type="Proteomes" id="UP001158576"/>
    </source>
</evidence>
<dbReference type="Gene3D" id="3.30.479.30">
    <property type="entry name" value="Band 7 domain"/>
    <property type="match status" value="1"/>
</dbReference>
<keyword evidence="5" id="KW-1185">Reference proteome</keyword>
<evidence type="ECO:0000313" key="4">
    <source>
        <dbReference type="EMBL" id="CAG5110970.1"/>
    </source>
</evidence>
<dbReference type="Pfam" id="PF01145">
    <property type="entry name" value="Band_7"/>
    <property type="match status" value="1"/>
</dbReference>
<reference evidence="4 5" key="1">
    <citation type="submission" date="2021-04" db="EMBL/GenBank/DDBJ databases">
        <authorList>
            <person name="Bliznina A."/>
        </authorList>
    </citation>
    <scope>NUCLEOTIDE SEQUENCE [LARGE SCALE GENOMIC DNA]</scope>
</reference>
<keyword evidence="2" id="KW-0472">Membrane</keyword>
<evidence type="ECO:0000259" key="3">
    <source>
        <dbReference type="SMART" id="SM00244"/>
    </source>
</evidence>
<proteinExistence type="inferred from homology"/>
<dbReference type="InterPro" id="IPR001107">
    <property type="entry name" value="Band_7"/>
</dbReference>
<organism evidence="4 5">
    <name type="scientific">Oikopleura dioica</name>
    <name type="common">Tunicate</name>
    <dbReference type="NCBI Taxonomy" id="34765"/>
    <lineage>
        <taxon>Eukaryota</taxon>
        <taxon>Metazoa</taxon>
        <taxon>Chordata</taxon>
        <taxon>Tunicata</taxon>
        <taxon>Appendicularia</taxon>
        <taxon>Copelata</taxon>
        <taxon>Oikopleuridae</taxon>
        <taxon>Oikopleura</taxon>
    </lineage>
</organism>
<evidence type="ECO:0000256" key="1">
    <source>
        <dbReference type="ARBA" id="ARBA00008164"/>
    </source>
</evidence>
<comment type="similarity">
    <text evidence="1">Belongs to the band 7/mec-2 family.</text>
</comment>
<dbReference type="Proteomes" id="UP001158576">
    <property type="component" value="Chromosome 2"/>
</dbReference>
<dbReference type="SMART" id="SM00244">
    <property type="entry name" value="PHB"/>
    <property type="match status" value="1"/>
</dbReference>
<dbReference type="SUPFAM" id="SSF117892">
    <property type="entry name" value="Band 7/SPFH domain"/>
    <property type="match status" value="1"/>
</dbReference>
<dbReference type="InterPro" id="IPR043202">
    <property type="entry name" value="Band-7_stomatin-like"/>
</dbReference>